<proteinExistence type="predicted"/>
<sequence>MQAALLTAGELGPAFAASSSASDTTGTGGSSVTGCEPLASMLNGTASTTQQVQQDVLLTAGSTGPFVQESLLTETPAALTTDYAQARAALTSCHTLTFPTGAEPLTFTLSPINFGGPGSAAARMDATYRGVQVNGYLAIDRLGPVALTYAYFQIGSGSSQLASAYYTQAVNKIHQALGPTTTQSSN</sequence>
<dbReference type="EMBL" id="PYBW01000107">
    <property type="protein sequence ID" value="PYC72350.1"/>
    <property type="molecule type" value="Genomic_DNA"/>
</dbReference>
<evidence type="ECO:0000313" key="2">
    <source>
        <dbReference type="Proteomes" id="UP000248039"/>
    </source>
</evidence>
<protein>
    <submittedName>
        <fullName evidence="1">Uncharacterized protein</fullName>
    </submittedName>
</protein>
<keyword evidence="2" id="KW-1185">Reference proteome</keyword>
<reference evidence="1 2" key="1">
    <citation type="submission" date="2018-03" db="EMBL/GenBank/DDBJ databases">
        <title>Bioinformatic expansion and discovery of thiopeptide antibiotics.</title>
        <authorList>
            <person name="Schwalen C.J."/>
            <person name="Hudson G.A."/>
            <person name="Mitchell D.A."/>
        </authorList>
    </citation>
    <scope>NUCLEOTIDE SEQUENCE [LARGE SCALE GENOMIC DNA]</scope>
    <source>
        <strain evidence="1 2">ATCC 21389</strain>
    </source>
</reference>
<dbReference type="AlphaFoldDB" id="A0A2V4MW89"/>
<gene>
    <name evidence="1" type="ORF">C7C46_25775</name>
</gene>
<accession>A0A2V4MW89</accession>
<comment type="caution">
    <text evidence="1">The sequence shown here is derived from an EMBL/GenBank/DDBJ whole genome shotgun (WGS) entry which is preliminary data.</text>
</comment>
<name>A0A2V4MW89_9ACTN</name>
<organism evidence="1 2">
    <name type="scientific">Streptomyces tateyamensis</name>
    <dbReference type="NCBI Taxonomy" id="565073"/>
    <lineage>
        <taxon>Bacteria</taxon>
        <taxon>Bacillati</taxon>
        <taxon>Actinomycetota</taxon>
        <taxon>Actinomycetes</taxon>
        <taxon>Kitasatosporales</taxon>
        <taxon>Streptomycetaceae</taxon>
        <taxon>Streptomyces</taxon>
    </lineage>
</organism>
<evidence type="ECO:0000313" key="1">
    <source>
        <dbReference type="EMBL" id="PYC72350.1"/>
    </source>
</evidence>
<dbReference type="Proteomes" id="UP000248039">
    <property type="component" value="Unassembled WGS sequence"/>
</dbReference>